<feature type="transmembrane region" description="Helical" evidence="2">
    <location>
        <begin position="40"/>
        <end position="58"/>
    </location>
</feature>
<keyword evidence="2" id="KW-0472">Membrane</keyword>
<evidence type="ECO:0000259" key="4">
    <source>
        <dbReference type="Pfam" id="PF13399"/>
    </source>
</evidence>
<dbReference type="Gene3D" id="3.30.70.2390">
    <property type="match status" value="1"/>
</dbReference>
<dbReference type="Pfam" id="PF03816">
    <property type="entry name" value="LytR_cpsA_psr"/>
    <property type="match status" value="1"/>
</dbReference>
<dbReference type="InterPro" id="IPR050922">
    <property type="entry name" value="LytR/CpsA/Psr_CW_biosynth"/>
</dbReference>
<comment type="caution">
    <text evidence="5">The sequence shown here is derived from an EMBL/GenBank/DDBJ whole genome shotgun (WGS) entry which is preliminary data.</text>
</comment>
<dbReference type="AlphaFoldDB" id="A0A1F6LLH5"/>
<evidence type="ECO:0000313" key="6">
    <source>
        <dbReference type="Proteomes" id="UP000177067"/>
    </source>
</evidence>
<dbReference type="EMBL" id="MFPS01000002">
    <property type="protein sequence ID" value="OGH60164.1"/>
    <property type="molecule type" value="Genomic_DNA"/>
</dbReference>
<evidence type="ECO:0000256" key="1">
    <source>
        <dbReference type="ARBA" id="ARBA00006068"/>
    </source>
</evidence>
<evidence type="ECO:0000259" key="3">
    <source>
        <dbReference type="Pfam" id="PF03816"/>
    </source>
</evidence>
<feature type="domain" description="Cell envelope-related transcriptional attenuator" evidence="3">
    <location>
        <begin position="124"/>
        <end position="284"/>
    </location>
</feature>
<proteinExistence type="inferred from homology"/>
<evidence type="ECO:0000313" key="5">
    <source>
        <dbReference type="EMBL" id="OGH60164.1"/>
    </source>
</evidence>
<gene>
    <name evidence="5" type="ORF">A2725_04630</name>
</gene>
<keyword evidence="2" id="KW-1133">Transmembrane helix</keyword>
<feature type="domain" description="LytR/CpsA/Psr regulator C-terminal" evidence="4">
    <location>
        <begin position="417"/>
        <end position="506"/>
    </location>
</feature>
<evidence type="ECO:0008006" key="7">
    <source>
        <dbReference type="Google" id="ProtNLM"/>
    </source>
</evidence>
<sequence>MLEEYNKPRKTDNIEKKPLNFLDTNTNNPEKPAKKNKKSFFILAIFIILFSILIIRTFSSPAISENPYEYDPITLEPNKPDNILKRITNFVFKRQTDLVGKKDDRINILLLGMGGPGHNGPYLTDTIITVSIKPSTGHIAMISIPRDLGVDIPDYGKQKINHANAYGEAKQEGAGAIYATKVIEDTFDITIPYYVRVDFQAFKEIIDNVGGVKIDVETSFTDHEFPAPNDEYRSLTFVKGVQTMDGERALQYARSRHGNNGEGSDFARAKRQQKVILALKEKILSFQTLSNPIRISKIIKSLGNHINTNIEFSSMISLLKIGRSIDLKNIITLVFDIQDNKFLESSYTPEGAYILSPVTGNFDAMKDAIKNIFDNNSIADTTPSQDTPAPESINIIVEKENTNITETKESNQNKDAIEIQNGTWRAGLASRVQNKLTDYDIIVEEIGNTQTRPIAESGLYIISNISDTKIIEQIQTTLNIPLKKEIPENESIVSSTKILIILGEDFEE</sequence>
<dbReference type="InterPro" id="IPR004474">
    <property type="entry name" value="LytR_CpsA_psr"/>
</dbReference>
<comment type="similarity">
    <text evidence="1">Belongs to the LytR/CpsA/Psr (LCP) family.</text>
</comment>
<dbReference type="PANTHER" id="PTHR33392">
    <property type="entry name" value="POLYISOPRENYL-TEICHOIC ACID--PEPTIDOGLYCAN TEICHOIC ACID TRANSFERASE TAGU"/>
    <property type="match status" value="1"/>
</dbReference>
<name>A0A1F6LLH5_9BACT</name>
<dbReference type="PANTHER" id="PTHR33392:SF6">
    <property type="entry name" value="POLYISOPRENYL-TEICHOIC ACID--PEPTIDOGLYCAN TEICHOIC ACID TRANSFERASE TAGU"/>
    <property type="match status" value="1"/>
</dbReference>
<dbReference type="Gene3D" id="3.40.630.190">
    <property type="entry name" value="LCP protein"/>
    <property type="match status" value="1"/>
</dbReference>
<dbReference type="Pfam" id="PF13399">
    <property type="entry name" value="LytR_C"/>
    <property type="match status" value="1"/>
</dbReference>
<dbReference type="Proteomes" id="UP000177067">
    <property type="component" value="Unassembled WGS sequence"/>
</dbReference>
<accession>A0A1F6LLH5</accession>
<dbReference type="InterPro" id="IPR027381">
    <property type="entry name" value="LytR/CpsA/Psr_C"/>
</dbReference>
<protein>
    <recommendedName>
        <fullName evidence="7">Cell envelope-related transcriptional attenuator domain-containing protein</fullName>
    </recommendedName>
</protein>
<dbReference type="NCBIfam" id="TIGR00350">
    <property type="entry name" value="lytR_cpsA_psr"/>
    <property type="match status" value="1"/>
</dbReference>
<evidence type="ECO:0000256" key="2">
    <source>
        <dbReference type="SAM" id="Phobius"/>
    </source>
</evidence>
<keyword evidence="2" id="KW-0812">Transmembrane</keyword>
<organism evidence="5 6">
    <name type="scientific">Candidatus Magasanikbacteria bacterium RIFCSPHIGHO2_01_FULL_33_34</name>
    <dbReference type="NCBI Taxonomy" id="1798671"/>
    <lineage>
        <taxon>Bacteria</taxon>
        <taxon>Candidatus Magasanikiibacteriota</taxon>
    </lineage>
</organism>
<reference evidence="5 6" key="1">
    <citation type="journal article" date="2016" name="Nat. Commun.">
        <title>Thousands of microbial genomes shed light on interconnected biogeochemical processes in an aquifer system.</title>
        <authorList>
            <person name="Anantharaman K."/>
            <person name="Brown C.T."/>
            <person name="Hug L.A."/>
            <person name="Sharon I."/>
            <person name="Castelle C.J."/>
            <person name="Probst A.J."/>
            <person name="Thomas B.C."/>
            <person name="Singh A."/>
            <person name="Wilkins M.J."/>
            <person name="Karaoz U."/>
            <person name="Brodie E.L."/>
            <person name="Williams K.H."/>
            <person name="Hubbard S.S."/>
            <person name="Banfield J.F."/>
        </authorList>
    </citation>
    <scope>NUCLEOTIDE SEQUENCE [LARGE SCALE GENOMIC DNA]</scope>
</reference>